<dbReference type="Proteomes" id="UP001338125">
    <property type="component" value="Unassembled WGS sequence"/>
</dbReference>
<proteinExistence type="predicted"/>
<keyword evidence="3" id="KW-1185">Reference proteome</keyword>
<evidence type="ECO:0000256" key="1">
    <source>
        <dbReference type="SAM" id="Phobius"/>
    </source>
</evidence>
<comment type="caution">
    <text evidence="2">The sequence shown here is derived from an EMBL/GenBank/DDBJ whole genome shotgun (WGS) entry which is preliminary data.</text>
</comment>
<gene>
    <name evidence="2" type="ORF">PT974_02030</name>
</gene>
<protein>
    <submittedName>
        <fullName evidence="2">Uncharacterized protein</fullName>
    </submittedName>
</protein>
<organism evidence="2 3">
    <name type="scientific">Cladobotryum mycophilum</name>
    <dbReference type="NCBI Taxonomy" id="491253"/>
    <lineage>
        <taxon>Eukaryota</taxon>
        <taxon>Fungi</taxon>
        <taxon>Dikarya</taxon>
        <taxon>Ascomycota</taxon>
        <taxon>Pezizomycotina</taxon>
        <taxon>Sordariomycetes</taxon>
        <taxon>Hypocreomycetidae</taxon>
        <taxon>Hypocreales</taxon>
        <taxon>Hypocreaceae</taxon>
        <taxon>Cladobotryum</taxon>
    </lineage>
</organism>
<evidence type="ECO:0000313" key="2">
    <source>
        <dbReference type="EMBL" id="KAK5996690.1"/>
    </source>
</evidence>
<evidence type="ECO:0000313" key="3">
    <source>
        <dbReference type="Proteomes" id="UP001338125"/>
    </source>
</evidence>
<dbReference type="EMBL" id="JAVFKD010000002">
    <property type="protein sequence ID" value="KAK5996690.1"/>
    <property type="molecule type" value="Genomic_DNA"/>
</dbReference>
<keyword evidence="1" id="KW-1133">Transmembrane helix</keyword>
<accession>A0ABR0SY56</accession>
<reference evidence="2 3" key="1">
    <citation type="submission" date="2024-01" db="EMBL/GenBank/DDBJ databases">
        <title>Complete genome of Cladobotryum mycophilum ATHUM6906.</title>
        <authorList>
            <person name="Christinaki A.C."/>
            <person name="Myridakis A.I."/>
            <person name="Kouvelis V.N."/>
        </authorList>
    </citation>
    <scope>NUCLEOTIDE SEQUENCE [LARGE SCALE GENOMIC DNA]</scope>
    <source>
        <strain evidence="2 3">ATHUM6906</strain>
    </source>
</reference>
<sequence>MEVTESKRNPCISAEAILRQMLESLSPPPTGDALDEVDDEWLWEELRSCRHFAEYYMDKYLKAREEFEQKHGAVQPEYIQSIKDRIRDCAPSHEFWGILVLKDALICDLLSLISVLNMLAEKRHRANRKLLPYLVLSPVGLMGILWSSGTGYTSVKRACLGALGSFLIYGLHKKVQQLDIEQYARAASRIVREAETWNIDVYSRETLRKGFCFRSNHR</sequence>
<keyword evidence="1" id="KW-0812">Transmembrane</keyword>
<keyword evidence="1" id="KW-0472">Membrane</keyword>
<name>A0ABR0SY56_9HYPO</name>
<feature type="transmembrane region" description="Helical" evidence="1">
    <location>
        <begin position="130"/>
        <end position="148"/>
    </location>
</feature>